<evidence type="ECO:0000313" key="6">
    <source>
        <dbReference type="Proteomes" id="UP000009154"/>
    </source>
</evidence>
<dbReference type="KEGG" id="gpo:GPOL_c17430"/>
<evidence type="ECO:0000256" key="1">
    <source>
        <dbReference type="ARBA" id="ARBA00010944"/>
    </source>
</evidence>
<dbReference type="CDD" id="cd05254">
    <property type="entry name" value="dTDP_HR_like_SDR_e"/>
    <property type="match status" value="1"/>
</dbReference>
<comment type="function">
    <text evidence="2">Catalyzes the reduction of dTDP-6-deoxy-L-lyxo-4-hexulose to yield dTDP-L-rhamnose.</text>
</comment>
<dbReference type="UniPathway" id="UPA00124"/>
<evidence type="ECO:0000256" key="3">
    <source>
        <dbReference type="SAM" id="MobiDB-lite"/>
    </source>
</evidence>
<keyword evidence="2 5" id="KW-0560">Oxidoreductase</keyword>
<proteinExistence type="inferred from homology"/>
<dbReference type="GeneID" id="90158794"/>
<dbReference type="HOGENOM" id="CLU_045518_1_2_11"/>
<evidence type="ECO:0000256" key="2">
    <source>
        <dbReference type="RuleBase" id="RU364082"/>
    </source>
</evidence>
<dbReference type="EMBL" id="CP003119">
    <property type="protein sequence ID" value="AFA72792.1"/>
    <property type="molecule type" value="Genomic_DNA"/>
</dbReference>
<dbReference type="Gene3D" id="3.90.25.10">
    <property type="entry name" value="UDP-galactose 4-epimerase, domain 1"/>
    <property type="match status" value="1"/>
</dbReference>
<dbReference type="Proteomes" id="UP000009154">
    <property type="component" value="Chromosome"/>
</dbReference>
<evidence type="ECO:0000259" key="4">
    <source>
        <dbReference type="Pfam" id="PF04321"/>
    </source>
</evidence>
<dbReference type="AlphaFoldDB" id="H6MV85"/>
<protein>
    <recommendedName>
        <fullName evidence="2">dTDP-4-dehydrorhamnose reductase</fullName>
        <ecNumber evidence="2">1.1.1.133</ecNumber>
    </recommendedName>
</protein>
<feature type="compositionally biased region" description="Acidic residues" evidence="3">
    <location>
        <begin position="131"/>
        <end position="141"/>
    </location>
</feature>
<accession>H6MV85</accession>
<dbReference type="GO" id="GO:0019305">
    <property type="term" value="P:dTDP-rhamnose biosynthetic process"/>
    <property type="evidence" value="ECO:0007669"/>
    <property type="project" value="UniProtKB-UniPathway"/>
</dbReference>
<organism evidence="5 6">
    <name type="scientific">Gordonia polyisoprenivorans (strain DSM 44266 / VH2)</name>
    <dbReference type="NCBI Taxonomy" id="1112204"/>
    <lineage>
        <taxon>Bacteria</taxon>
        <taxon>Bacillati</taxon>
        <taxon>Actinomycetota</taxon>
        <taxon>Actinomycetes</taxon>
        <taxon>Mycobacteriales</taxon>
        <taxon>Gordoniaceae</taxon>
        <taxon>Gordonia</taxon>
    </lineage>
</organism>
<dbReference type="InterPro" id="IPR036291">
    <property type="entry name" value="NAD(P)-bd_dom_sf"/>
</dbReference>
<gene>
    <name evidence="5" type="primary">rmlD</name>
    <name evidence="5" type="ordered locus">GPOL_c17430</name>
</gene>
<dbReference type="PANTHER" id="PTHR10491">
    <property type="entry name" value="DTDP-4-DEHYDRORHAMNOSE REDUCTASE"/>
    <property type="match status" value="1"/>
</dbReference>
<dbReference type="STRING" id="1112204.GPOL_c17430"/>
<feature type="region of interest" description="Disordered" evidence="3">
    <location>
        <begin position="126"/>
        <end position="147"/>
    </location>
</feature>
<comment type="pathway">
    <text evidence="2">Carbohydrate biosynthesis; dTDP-L-rhamnose biosynthesis.</text>
</comment>
<sequence>MRSDSGIDPRPAEPIGTVWLLGAAGQLGTALRAQAGADIALVPLTSADVDLADASSIRSALAGVREGDVVLNTAAYTAVDQAESEPEKAAAVNAVAPGILAEITAASSAWLIHVSTDYVFAGTGMRAQPLEPDDTEPDDTGPESTPPSVYGATKLAGERAVLAADPSSTIVRTAWVYTGGPDSPDFVGTMRRLEQSRDTVSVVDDQVGSPTYAPDLAAGLWELTRHGHRTPVAGAILHATNAGAVTWYAVARAVFAGVGADPDRVRPCTTAEFPRPAPRPAYSVLSPRSWRHAGLTPLREWSVALADALDVDAARTGTV</sequence>
<comment type="similarity">
    <text evidence="1 2">Belongs to the dTDP-4-dehydrorhamnose reductase family.</text>
</comment>
<dbReference type="Pfam" id="PF04321">
    <property type="entry name" value="RmlD_sub_bind"/>
    <property type="match status" value="1"/>
</dbReference>
<dbReference type="GO" id="GO:0008831">
    <property type="term" value="F:dTDP-4-dehydrorhamnose reductase activity"/>
    <property type="evidence" value="ECO:0007669"/>
    <property type="project" value="UniProtKB-EC"/>
</dbReference>
<dbReference type="SUPFAM" id="SSF51735">
    <property type="entry name" value="NAD(P)-binding Rossmann-fold domains"/>
    <property type="match status" value="1"/>
</dbReference>
<feature type="domain" description="RmlD-like substrate binding" evidence="4">
    <location>
        <begin position="18"/>
        <end position="310"/>
    </location>
</feature>
<dbReference type="GO" id="GO:0005829">
    <property type="term" value="C:cytosol"/>
    <property type="evidence" value="ECO:0007669"/>
    <property type="project" value="TreeGrafter"/>
</dbReference>
<dbReference type="InterPro" id="IPR005913">
    <property type="entry name" value="dTDP_dehydrorham_reduct"/>
</dbReference>
<dbReference type="InterPro" id="IPR029903">
    <property type="entry name" value="RmlD-like-bd"/>
</dbReference>
<dbReference type="eggNOG" id="COG1091">
    <property type="taxonomic scope" value="Bacteria"/>
</dbReference>
<name>H6MV85_GORPV</name>
<dbReference type="RefSeq" id="WP_014359591.1">
    <property type="nucleotide sequence ID" value="NC_016906.1"/>
</dbReference>
<dbReference type="NCBIfam" id="TIGR01214">
    <property type="entry name" value="rmlD"/>
    <property type="match status" value="1"/>
</dbReference>
<keyword evidence="2" id="KW-0521">NADP</keyword>
<dbReference type="Gene3D" id="3.40.50.720">
    <property type="entry name" value="NAD(P)-binding Rossmann-like Domain"/>
    <property type="match status" value="1"/>
</dbReference>
<reference evidence="5 6" key="1">
    <citation type="journal article" date="2012" name="Appl. Environ. Microbiol.">
        <title>Involvement of two latex-clearing proteins during rubber degradation and insights into the subsequent degradation pathway revealed by the genome sequence of Gordonia polyisoprenivorans strain VH2.</title>
        <authorList>
            <person name="Hiessl S."/>
            <person name="Schuldes J."/>
            <person name="Thurmer A."/>
            <person name="Halbsguth T."/>
            <person name="Broker D."/>
            <person name="Angelov A."/>
            <person name="Liebl W."/>
            <person name="Daniel R."/>
            <person name="Steinbuchel A."/>
        </authorList>
    </citation>
    <scope>NUCLEOTIDE SEQUENCE [LARGE SCALE GENOMIC DNA]</scope>
    <source>
        <strain evidence="6">DSM 44266 / VH2</strain>
    </source>
</reference>
<dbReference type="EC" id="1.1.1.133" evidence="2"/>
<keyword evidence="6" id="KW-1185">Reference proteome</keyword>
<dbReference type="PANTHER" id="PTHR10491:SF4">
    <property type="entry name" value="METHIONINE ADENOSYLTRANSFERASE 2 SUBUNIT BETA"/>
    <property type="match status" value="1"/>
</dbReference>
<evidence type="ECO:0000313" key="5">
    <source>
        <dbReference type="EMBL" id="AFA72792.1"/>
    </source>
</evidence>